<feature type="domain" description="Endoribonuclease L-PSP/chorismate mutase-like" evidence="1">
    <location>
        <begin position="15"/>
        <end position="150"/>
    </location>
</feature>
<sequence length="153" mass="16112">MTGFPLPQSLLDTLPPPPAPVGMFMPARTSGGLVYLSGLAPLDDDGQPMTGKVGAEVTPHEARLRARRVGLALLANLRAEVGDLNRVDRVVKMLGLVNATPDFTGHPQVIDGCSEVFFEAFGPDAGRHARTSMGVASLPGNISCEVELIVALR</sequence>
<name>A0A399J4R7_9RHOB</name>
<protein>
    <submittedName>
        <fullName evidence="2">RidA family protein</fullName>
    </submittedName>
</protein>
<evidence type="ECO:0000313" key="2">
    <source>
        <dbReference type="EMBL" id="RII39577.1"/>
    </source>
</evidence>
<dbReference type="SUPFAM" id="SSF55298">
    <property type="entry name" value="YjgF-like"/>
    <property type="match status" value="1"/>
</dbReference>
<dbReference type="RefSeq" id="WP_119398013.1">
    <property type="nucleotide sequence ID" value="NZ_QWJJ01000004.1"/>
</dbReference>
<dbReference type="CDD" id="cd02199">
    <property type="entry name" value="YjgF_YER057c_UK114_like_1"/>
    <property type="match status" value="1"/>
</dbReference>
<dbReference type="OrthoDB" id="9806350at2"/>
<dbReference type="Gene3D" id="3.30.1330.40">
    <property type="entry name" value="RutC-like"/>
    <property type="match status" value="1"/>
</dbReference>
<gene>
    <name evidence="2" type="ORF">DL237_05300</name>
</gene>
<proteinExistence type="predicted"/>
<comment type="caution">
    <text evidence="2">The sequence shown here is derived from an EMBL/GenBank/DDBJ whole genome shotgun (WGS) entry which is preliminary data.</text>
</comment>
<dbReference type="Proteomes" id="UP000265848">
    <property type="component" value="Unassembled WGS sequence"/>
</dbReference>
<dbReference type="InterPro" id="IPR013813">
    <property type="entry name" value="Endoribo_LPSP/chorism_mut-like"/>
</dbReference>
<reference evidence="2 3" key="1">
    <citation type="submission" date="2018-08" db="EMBL/GenBank/DDBJ databases">
        <title>Pseudooceanicola sediminis CY03 in the family Rhodobacteracea.</title>
        <authorList>
            <person name="Zhang Y.-J."/>
        </authorList>
    </citation>
    <scope>NUCLEOTIDE SEQUENCE [LARGE SCALE GENOMIC DNA]</scope>
    <source>
        <strain evidence="2 3">CY03</strain>
    </source>
</reference>
<accession>A0A399J4R7</accession>
<dbReference type="EMBL" id="QWJJ01000004">
    <property type="protein sequence ID" value="RII39577.1"/>
    <property type="molecule type" value="Genomic_DNA"/>
</dbReference>
<dbReference type="PANTHER" id="PTHR43760">
    <property type="entry name" value="ENDORIBONUCLEASE-RELATED"/>
    <property type="match status" value="1"/>
</dbReference>
<organism evidence="2 3">
    <name type="scientific">Pseudooceanicola sediminis</name>
    <dbReference type="NCBI Taxonomy" id="2211117"/>
    <lineage>
        <taxon>Bacteria</taxon>
        <taxon>Pseudomonadati</taxon>
        <taxon>Pseudomonadota</taxon>
        <taxon>Alphaproteobacteria</taxon>
        <taxon>Rhodobacterales</taxon>
        <taxon>Paracoccaceae</taxon>
        <taxon>Pseudooceanicola</taxon>
    </lineage>
</organism>
<dbReference type="AlphaFoldDB" id="A0A399J4R7"/>
<evidence type="ECO:0000313" key="3">
    <source>
        <dbReference type="Proteomes" id="UP000265848"/>
    </source>
</evidence>
<evidence type="ECO:0000259" key="1">
    <source>
        <dbReference type="Pfam" id="PF14588"/>
    </source>
</evidence>
<dbReference type="InterPro" id="IPR035959">
    <property type="entry name" value="RutC-like_sf"/>
</dbReference>
<keyword evidence="3" id="KW-1185">Reference proteome</keyword>
<dbReference type="Pfam" id="PF14588">
    <property type="entry name" value="YjgF_endoribonc"/>
    <property type="match status" value="1"/>
</dbReference>
<dbReference type="PANTHER" id="PTHR43760:SF1">
    <property type="entry name" value="ENDORIBONUCLEASE L-PSP_CHORISMATE MUTASE-LIKE DOMAIN-CONTAINING PROTEIN"/>
    <property type="match status" value="1"/>
</dbReference>